<dbReference type="GO" id="GO:0008757">
    <property type="term" value="F:S-adenosylmethionine-dependent methyltransferase activity"/>
    <property type="evidence" value="ECO:0007669"/>
    <property type="project" value="InterPro"/>
</dbReference>
<evidence type="ECO:0000256" key="4">
    <source>
        <dbReference type="ARBA" id="ARBA00022679"/>
    </source>
</evidence>
<feature type="region of interest" description="Disordered" evidence="7">
    <location>
        <begin position="79"/>
        <end position="104"/>
    </location>
</feature>
<dbReference type="SUPFAM" id="SSF55785">
    <property type="entry name" value="PYP-like sensor domain (PAS domain)"/>
    <property type="match status" value="1"/>
</dbReference>
<dbReference type="Gene3D" id="3.30.565.10">
    <property type="entry name" value="Histidine kinase-like ATPase, C-terminal domain"/>
    <property type="match status" value="1"/>
</dbReference>
<feature type="domain" description="PAC" evidence="10">
    <location>
        <begin position="417"/>
        <end position="469"/>
    </location>
</feature>
<evidence type="ECO:0000256" key="5">
    <source>
        <dbReference type="ARBA" id="ARBA00022777"/>
    </source>
</evidence>
<protein>
    <recommendedName>
        <fullName evidence="2">histidine kinase</fullName>
        <ecNumber evidence="2">2.7.13.3</ecNumber>
    </recommendedName>
</protein>
<evidence type="ECO:0000256" key="7">
    <source>
        <dbReference type="SAM" id="MobiDB-lite"/>
    </source>
</evidence>
<keyword evidence="6" id="KW-0175">Coiled coil</keyword>
<dbReference type="PROSITE" id="PS50112">
    <property type="entry name" value="PAS"/>
    <property type="match status" value="1"/>
</dbReference>
<dbReference type="InterPro" id="IPR000700">
    <property type="entry name" value="PAS-assoc_C"/>
</dbReference>
<evidence type="ECO:0000313" key="12">
    <source>
        <dbReference type="EMBL" id="MBB5287265.1"/>
    </source>
</evidence>
<evidence type="ECO:0000259" key="9">
    <source>
        <dbReference type="PROSITE" id="PS50112"/>
    </source>
</evidence>
<dbReference type="EMBL" id="JACHGF010000015">
    <property type="protein sequence ID" value="MBB5287265.1"/>
    <property type="molecule type" value="Genomic_DNA"/>
</dbReference>
<dbReference type="SMART" id="SM00091">
    <property type="entry name" value="PAS"/>
    <property type="match status" value="1"/>
</dbReference>
<dbReference type="Pfam" id="PF00512">
    <property type="entry name" value="HisKA"/>
    <property type="match status" value="1"/>
</dbReference>
<dbReference type="Pfam" id="PF01739">
    <property type="entry name" value="CheR"/>
    <property type="match status" value="1"/>
</dbReference>
<dbReference type="PROSITE" id="PS50109">
    <property type="entry name" value="HIS_KIN"/>
    <property type="match status" value="1"/>
</dbReference>
<dbReference type="InterPro" id="IPR004358">
    <property type="entry name" value="Sig_transdc_His_kin-like_C"/>
</dbReference>
<dbReference type="InterPro" id="IPR000780">
    <property type="entry name" value="CheR_MeTrfase"/>
</dbReference>
<feature type="domain" description="PAS" evidence="9">
    <location>
        <begin position="344"/>
        <end position="414"/>
    </location>
</feature>
<dbReference type="InterPro" id="IPR036890">
    <property type="entry name" value="HATPase_C_sf"/>
</dbReference>
<reference evidence="12 13" key="1">
    <citation type="submission" date="2020-08" db="EMBL/GenBank/DDBJ databases">
        <title>Genomic Encyclopedia of Type Strains, Phase IV (KMG-IV): sequencing the most valuable type-strain genomes for metagenomic binning, comparative biology and taxonomic classification.</title>
        <authorList>
            <person name="Goeker M."/>
        </authorList>
    </citation>
    <scope>NUCLEOTIDE SEQUENCE [LARGE SCALE GENOMIC DNA]</scope>
    <source>
        <strain evidence="12 13">DSM 105074</strain>
    </source>
</reference>
<dbReference type="PANTHER" id="PTHR43304:SF1">
    <property type="entry name" value="PAC DOMAIN-CONTAINING PROTEIN"/>
    <property type="match status" value="1"/>
</dbReference>
<keyword evidence="4" id="KW-0808">Transferase</keyword>
<dbReference type="Gene3D" id="3.40.50.150">
    <property type="entry name" value="Vaccinia Virus protein VP39"/>
    <property type="match status" value="1"/>
</dbReference>
<feature type="domain" description="Histidine kinase" evidence="8">
    <location>
        <begin position="505"/>
        <end position="728"/>
    </location>
</feature>
<dbReference type="Gene3D" id="1.10.287.130">
    <property type="match status" value="1"/>
</dbReference>
<feature type="coiled-coil region" evidence="6">
    <location>
        <begin position="475"/>
        <end position="502"/>
    </location>
</feature>
<dbReference type="CDD" id="cd00082">
    <property type="entry name" value="HisKA"/>
    <property type="match status" value="1"/>
</dbReference>
<dbReference type="NCBIfam" id="TIGR00229">
    <property type="entry name" value="sensory_box"/>
    <property type="match status" value="1"/>
</dbReference>
<comment type="caution">
    <text evidence="12">The sequence shown here is derived from an EMBL/GenBank/DDBJ whole genome shotgun (WGS) entry which is preliminary data.</text>
</comment>
<evidence type="ECO:0000259" key="10">
    <source>
        <dbReference type="PROSITE" id="PS50113"/>
    </source>
</evidence>
<dbReference type="SMART" id="SM00388">
    <property type="entry name" value="HisKA"/>
    <property type="match status" value="1"/>
</dbReference>
<dbReference type="SUPFAM" id="SSF53335">
    <property type="entry name" value="S-adenosyl-L-methionine-dependent methyltransferases"/>
    <property type="match status" value="1"/>
</dbReference>
<evidence type="ECO:0000256" key="6">
    <source>
        <dbReference type="SAM" id="Coils"/>
    </source>
</evidence>
<evidence type="ECO:0000313" key="13">
    <source>
        <dbReference type="Proteomes" id="UP000557307"/>
    </source>
</evidence>
<evidence type="ECO:0000256" key="3">
    <source>
        <dbReference type="ARBA" id="ARBA00022553"/>
    </source>
</evidence>
<comment type="catalytic activity">
    <reaction evidence="1">
        <text>ATP + protein L-histidine = ADP + protein N-phospho-L-histidine.</text>
        <dbReference type="EC" id="2.7.13.3"/>
    </reaction>
</comment>
<feature type="domain" description="CheR-type methyltransferase" evidence="11">
    <location>
        <begin position="1"/>
        <end position="83"/>
    </location>
</feature>
<dbReference type="Pfam" id="PF02518">
    <property type="entry name" value="HATPase_c"/>
    <property type="match status" value="1"/>
</dbReference>
<feature type="region of interest" description="Disordered" evidence="7">
    <location>
        <begin position="229"/>
        <end position="255"/>
    </location>
</feature>
<name>A0A840TWG0_9BACT</name>
<dbReference type="SMART" id="SM00086">
    <property type="entry name" value="PAC"/>
    <property type="match status" value="1"/>
</dbReference>
<dbReference type="Pfam" id="PF08447">
    <property type="entry name" value="PAS_3"/>
    <property type="match status" value="1"/>
</dbReference>
<accession>A0A840TWG0</accession>
<evidence type="ECO:0000256" key="2">
    <source>
        <dbReference type="ARBA" id="ARBA00012438"/>
    </source>
</evidence>
<keyword evidence="3" id="KW-0597">Phosphoprotein</keyword>
<dbReference type="InterPro" id="IPR022642">
    <property type="entry name" value="CheR_C"/>
</dbReference>
<dbReference type="PANTHER" id="PTHR43304">
    <property type="entry name" value="PHYTOCHROME-LIKE PROTEIN CPH1"/>
    <property type="match status" value="1"/>
</dbReference>
<keyword evidence="5" id="KW-0418">Kinase</keyword>
<dbReference type="InterPro" id="IPR029063">
    <property type="entry name" value="SAM-dependent_MTases_sf"/>
</dbReference>
<evidence type="ECO:0000259" key="8">
    <source>
        <dbReference type="PROSITE" id="PS50109"/>
    </source>
</evidence>
<proteinExistence type="predicted"/>
<keyword evidence="13" id="KW-1185">Reference proteome</keyword>
<gene>
    <name evidence="12" type="ORF">HNQ92_005428</name>
</gene>
<dbReference type="GO" id="GO:0000155">
    <property type="term" value="F:phosphorelay sensor kinase activity"/>
    <property type="evidence" value="ECO:0007669"/>
    <property type="project" value="InterPro"/>
</dbReference>
<dbReference type="PRINTS" id="PR00344">
    <property type="entry name" value="BCTRLSENSOR"/>
</dbReference>
<dbReference type="Gene3D" id="3.30.450.20">
    <property type="entry name" value="PAS domain"/>
    <property type="match status" value="1"/>
</dbReference>
<dbReference type="InterPro" id="IPR001610">
    <property type="entry name" value="PAC"/>
</dbReference>
<dbReference type="SUPFAM" id="SSF55874">
    <property type="entry name" value="ATPase domain of HSP90 chaperone/DNA topoisomerase II/histidine kinase"/>
    <property type="match status" value="1"/>
</dbReference>
<organism evidence="12 13">
    <name type="scientific">Rhabdobacter roseus</name>
    <dbReference type="NCBI Taxonomy" id="1655419"/>
    <lineage>
        <taxon>Bacteria</taxon>
        <taxon>Pseudomonadati</taxon>
        <taxon>Bacteroidota</taxon>
        <taxon>Cytophagia</taxon>
        <taxon>Cytophagales</taxon>
        <taxon>Cytophagaceae</taxon>
        <taxon>Rhabdobacter</taxon>
    </lineage>
</organism>
<evidence type="ECO:0000256" key="1">
    <source>
        <dbReference type="ARBA" id="ARBA00000085"/>
    </source>
</evidence>
<dbReference type="Proteomes" id="UP000557307">
    <property type="component" value="Unassembled WGS sequence"/>
</dbReference>
<dbReference type="InterPro" id="IPR000014">
    <property type="entry name" value="PAS"/>
</dbReference>
<dbReference type="InterPro" id="IPR003661">
    <property type="entry name" value="HisK_dim/P_dom"/>
</dbReference>
<dbReference type="InterPro" id="IPR036097">
    <property type="entry name" value="HisK_dim/P_sf"/>
</dbReference>
<dbReference type="EC" id="2.7.13.3" evidence="2"/>
<dbReference type="SMART" id="SM00387">
    <property type="entry name" value="HATPase_c"/>
    <property type="match status" value="1"/>
</dbReference>
<dbReference type="InterPro" id="IPR003594">
    <property type="entry name" value="HATPase_dom"/>
</dbReference>
<dbReference type="InterPro" id="IPR052162">
    <property type="entry name" value="Sensor_kinase/Photoreceptor"/>
</dbReference>
<dbReference type="AlphaFoldDB" id="A0A840TWG0"/>
<dbReference type="InterPro" id="IPR005467">
    <property type="entry name" value="His_kinase_dom"/>
</dbReference>
<evidence type="ECO:0000259" key="11">
    <source>
        <dbReference type="PROSITE" id="PS50123"/>
    </source>
</evidence>
<dbReference type="PROSITE" id="PS50113">
    <property type="entry name" value="PAC"/>
    <property type="match status" value="1"/>
</dbReference>
<dbReference type="InterPro" id="IPR013655">
    <property type="entry name" value="PAS_fold_3"/>
</dbReference>
<dbReference type="CDD" id="cd00130">
    <property type="entry name" value="PAS"/>
    <property type="match status" value="1"/>
</dbReference>
<dbReference type="FunFam" id="3.30.450.20:FF:000099">
    <property type="entry name" value="Sensory box sensor histidine kinase"/>
    <property type="match status" value="1"/>
</dbReference>
<dbReference type="SUPFAM" id="SSF47384">
    <property type="entry name" value="Homodimeric domain of signal transducing histidine kinase"/>
    <property type="match status" value="1"/>
</dbReference>
<dbReference type="PROSITE" id="PS50123">
    <property type="entry name" value="CHER"/>
    <property type="match status" value="1"/>
</dbReference>
<dbReference type="InterPro" id="IPR035965">
    <property type="entry name" value="PAS-like_dom_sf"/>
</dbReference>
<feature type="compositionally biased region" description="Polar residues" evidence="7">
    <location>
        <begin position="91"/>
        <end position="102"/>
    </location>
</feature>
<sequence>MCVFAPHNFLKDPPFGRLDFISCRNVLIYMEPYLQKKALTTFHYALKPNGFLLLGKTETISLVPDLFASVARSDKLFSRKEGPGRSAHLASGQSETSLSRANENPKLEIGRTDFQKTADDLILARYTPAGVVVDEALDIVYFRGNTSRYLEQSTGKPTHNLLLLAKYGLTFELRNLLHKAQKGQVAVSKENIPLQLDNVSRSISIEAIPLPTTVDPHYLVLFHETDTIGHRRSVPPKGGQAKKKDSSANQDVKDRRIHQLEQELAQARDDMRGITQDQEAANEALQSANEELLSGNEELQSLNEELETGKEELQSTYEELTIVNQEMISLNEQLISARDAEGQANKRFQFIADAMPQKVWTADPGGNIDYYNQTWLAYTGLHFKDLKDWGWKQIIHPEDWEETKNRWQQSIDTGADFEMEHRFLNAEGHYKWHLSRGLAQKDATGAISLWIGTNTEIDQQKTHQKTLEKAVAERTHELQQANQTLADKNGELQQKNKELEAFTYVSSHDLQEPLRKIQALSGRILEKETLTERGKDSFQRMQKAAQRMQQLIHDLLAFSHLNAAERIVESTDLRLLVEEVAGELSDTMAEKRATLDATELGSAPIIEFQFRQLLHNLIGNALKFSNPEVPPHIILKSRMVPGSQLPNSTLSPEKTYCHILVEDNGIGFAPQYSEKIFAVFQRLHGRSHYKGTGIGLAIVKKVVENHQGLITATSEPGKGARFDIYIPA</sequence>
<feature type="compositionally biased region" description="Basic and acidic residues" evidence="7">
    <location>
        <begin position="242"/>
        <end position="255"/>
    </location>
</feature>